<evidence type="ECO:0000313" key="3">
    <source>
        <dbReference type="Proteomes" id="UP001311232"/>
    </source>
</evidence>
<evidence type="ECO:0000313" key="2">
    <source>
        <dbReference type="EMBL" id="KAK5605172.1"/>
    </source>
</evidence>
<feature type="region of interest" description="Disordered" evidence="1">
    <location>
        <begin position="1"/>
        <end position="55"/>
    </location>
</feature>
<sequence>MRRSPAPSSTPLSTEGRRDASATGFAPGQPSSLLPASDPVLGPVPEGFEDKPPSLPVPARTDCLHFQFLSRRSSKPSCLHCLIQSLSGSRTNHCLVLFLSGSRTNHCLFLFPSVRGVKTHSLQSLCPGSPAVDLQSPTAGLTGSTAGFLVANILIGSSEGPLHIWAGLPTSFVVGALGSAASIQTACYSATGLHTACAFVADFLDIISAFVADRLNSARDVLLVVLLNSVF</sequence>
<accession>A0AAV9R873</accession>
<reference evidence="2 3" key="1">
    <citation type="submission" date="2021-06" db="EMBL/GenBank/DDBJ databases">
        <authorList>
            <person name="Palmer J.M."/>
        </authorList>
    </citation>
    <scope>NUCLEOTIDE SEQUENCE [LARGE SCALE GENOMIC DNA]</scope>
    <source>
        <strain evidence="2 3">MEX-2019</strain>
        <tissue evidence="2">Muscle</tissue>
    </source>
</reference>
<dbReference type="AlphaFoldDB" id="A0AAV9R873"/>
<dbReference type="EMBL" id="JAHHUM010002312">
    <property type="protein sequence ID" value="KAK5605172.1"/>
    <property type="molecule type" value="Genomic_DNA"/>
</dbReference>
<feature type="compositionally biased region" description="Polar residues" evidence="1">
    <location>
        <begin position="1"/>
        <end position="13"/>
    </location>
</feature>
<keyword evidence="3" id="KW-1185">Reference proteome</keyword>
<dbReference type="Proteomes" id="UP001311232">
    <property type="component" value="Unassembled WGS sequence"/>
</dbReference>
<organism evidence="2 3">
    <name type="scientific">Crenichthys baileyi</name>
    <name type="common">White River springfish</name>
    <dbReference type="NCBI Taxonomy" id="28760"/>
    <lineage>
        <taxon>Eukaryota</taxon>
        <taxon>Metazoa</taxon>
        <taxon>Chordata</taxon>
        <taxon>Craniata</taxon>
        <taxon>Vertebrata</taxon>
        <taxon>Euteleostomi</taxon>
        <taxon>Actinopterygii</taxon>
        <taxon>Neopterygii</taxon>
        <taxon>Teleostei</taxon>
        <taxon>Neoteleostei</taxon>
        <taxon>Acanthomorphata</taxon>
        <taxon>Ovalentaria</taxon>
        <taxon>Atherinomorphae</taxon>
        <taxon>Cyprinodontiformes</taxon>
        <taxon>Goodeidae</taxon>
        <taxon>Crenichthys</taxon>
    </lineage>
</organism>
<name>A0AAV9R873_9TELE</name>
<evidence type="ECO:0008006" key="4">
    <source>
        <dbReference type="Google" id="ProtNLM"/>
    </source>
</evidence>
<comment type="caution">
    <text evidence="2">The sequence shown here is derived from an EMBL/GenBank/DDBJ whole genome shotgun (WGS) entry which is preliminary data.</text>
</comment>
<protein>
    <recommendedName>
        <fullName evidence="4">SLC26A/SulP transporter domain-containing protein</fullName>
    </recommendedName>
</protein>
<evidence type="ECO:0000256" key="1">
    <source>
        <dbReference type="SAM" id="MobiDB-lite"/>
    </source>
</evidence>
<proteinExistence type="predicted"/>
<gene>
    <name evidence="2" type="ORF">CRENBAI_023317</name>
</gene>